<evidence type="ECO:0000256" key="1">
    <source>
        <dbReference type="SAM" id="MobiDB-lite"/>
    </source>
</evidence>
<dbReference type="EMBL" id="JBAWTH010000001">
    <property type="protein sequence ID" value="KAL2293746.1"/>
    <property type="molecule type" value="Genomic_DNA"/>
</dbReference>
<proteinExistence type="predicted"/>
<feature type="region of interest" description="Disordered" evidence="1">
    <location>
        <begin position="84"/>
        <end position="126"/>
    </location>
</feature>
<dbReference type="Proteomes" id="UP001600888">
    <property type="component" value="Unassembled WGS sequence"/>
</dbReference>
<sequence length="126" mass="13669">MCVIIVDVALCDSTCAYSAADIPAGCLRVYPYTYFESICSAAQGTLGSCGNVEMEKREDKEGSRIEKRICESCVAWSALVRDKDGRKTRRSIRKAESLRSDSDADGGAVVRTPPDSAKSSNFETDV</sequence>
<comment type="caution">
    <text evidence="2">The sequence shown here is derived from an EMBL/GenBank/DDBJ whole genome shotgun (WGS) entry which is preliminary data.</text>
</comment>
<gene>
    <name evidence="2" type="ORF">FJTKL_05560</name>
</gene>
<accession>A0ABR4FGC4</accession>
<name>A0ABR4FGC4_9PEZI</name>
<keyword evidence="3" id="KW-1185">Reference proteome</keyword>
<reference evidence="2 3" key="1">
    <citation type="submission" date="2024-03" db="EMBL/GenBank/DDBJ databases">
        <title>A high-quality draft genome sequence of Diaporthe vaccinii, a causative agent of upright dieback and viscid rot disease in cranberry plants.</title>
        <authorList>
            <person name="Sarrasin M."/>
            <person name="Lang B.F."/>
            <person name="Burger G."/>
        </authorList>
    </citation>
    <scope>NUCLEOTIDE SEQUENCE [LARGE SCALE GENOMIC DNA]</scope>
    <source>
        <strain evidence="2 3">IS7</strain>
    </source>
</reference>
<protein>
    <submittedName>
        <fullName evidence="2">Uncharacterized protein</fullName>
    </submittedName>
</protein>
<evidence type="ECO:0000313" key="3">
    <source>
        <dbReference type="Proteomes" id="UP001600888"/>
    </source>
</evidence>
<feature type="compositionally biased region" description="Basic and acidic residues" evidence="1">
    <location>
        <begin position="93"/>
        <end position="102"/>
    </location>
</feature>
<organism evidence="2 3">
    <name type="scientific">Diaporthe vaccinii</name>
    <dbReference type="NCBI Taxonomy" id="105482"/>
    <lineage>
        <taxon>Eukaryota</taxon>
        <taxon>Fungi</taxon>
        <taxon>Dikarya</taxon>
        <taxon>Ascomycota</taxon>
        <taxon>Pezizomycotina</taxon>
        <taxon>Sordariomycetes</taxon>
        <taxon>Sordariomycetidae</taxon>
        <taxon>Diaporthales</taxon>
        <taxon>Diaporthaceae</taxon>
        <taxon>Diaporthe</taxon>
        <taxon>Diaporthe eres species complex</taxon>
    </lineage>
</organism>
<feature type="compositionally biased region" description="Polar residues" evidence="1">
    <location>
        <begin position="117"/>
        <end position="126"/>
    </location>
</feature>
<evidence type="ECO:0000313" key="2">
    <source>
        <dbReference type="EMBL" id="KAL2293746.1"/>
    </source>
</evidence>